<dbReference type="KEGG" id="dmm:dnm_073590"/>
<evidence type="ECO:0000313" key="1">
    <source>
        <dbReference type="EMBL" id="QTA91295.1"/>
    </source>
</evidence>
<keyword evidence="2" id="KW-1185">Reference proteome</keyword>
<organism evidence="1 2">
    <name type="scientific">Desulfonema magnum</name>
    <dbReference type="NCBI Taxonomy" id="45655"/>
    <lineage>
        <taxon>Bacteria</taxon>
        <taxon>Pseudomonadati</taxon>
        <taxon>Thermodesulfobacteriota</taxon>
        <taxon>Desulfobacteria</taxon>
        <taxon>Desulfobacterales</taxon>
        <taxon>Desulfococcaceae</taxon>
        <taxon>Desulfonema</taxon>
    </lineage>
</organism>
<dbReference type="EMBL" id="CP061800">
    <property type="protein sequence ID" value="QTA91295.1"/>
    <property type="molecule type" value="Genomic_DNA"/>
</dbReference>
<sequence>MTGKFVFAMAFDNLLKSANEKSAPKSILMGEFPSAESD</sequence>
<protein>
    <submittedName>
        <fullName evidence="1">Uncharacterized protein</fullName>
    </submittedName>
</protein>
<accession>A0A975BTC6</accession>
<proteinExistence type="predicted"/>
<reference evidence="1" key="1">
    <citation type="journal article" date="2021" name="Microb. Physiol.">
        <title>Proteogenomic Insights into the Physiology of Marine, Sulfate-Reducing, Filamentous Desulfonema limicola and Desulfonema magnum.</title>
        <authorList>
            <person name="Schnaars V."/>
            <person name="Wohlbrand L."/>
            <person name="Scheve S."/>
            <person name="Hinrichs C."/>
            <person name="Reinhardt R."/>
            <person name="Rabus R."/>
        </authorList>
    </citation>
    <scope>NUCLEOTIDE SEQUENCE</scope>
    <source>
        <strain evidence="1">4be13</strain>
    </source>
</reference>
<dbReference type="Proteomes" id="UP000663722">
    <property type="component" value="Chromosome"/>
</dbReference>
<dbReference type="AlphaFoldDB" id="A0A975BTC6"/>
<evidence type="ECO:0000313" key="2">
    <source>
        <dbReference type="Proteomes" id="UP000663722"/>
    </source>
</evidence>
<name>A0A975BTC6_9BACT</name>
<gene>
    <name evidence="1" type="ORF">dnm_073590</name>
</gene>